<dbReference type="InterPro" id="IPR050902">
    <property type="entry name" value="ABC_Transporter_SBP"/>
</dbReference>
<dbReference type="InterPro" id="IPR054828">
    <property type="entry name" value="Vit_B12_bind_prot"/>
</dbReference>
<evidence type="ECO:0000313" key="3">
    <source>
        <dbReference type="EMBL" id="AQQ09878.1"/>
    </source>
</evidence>
<dbReference type="PANTHER" id="PTHR30535:SF34">
    <property type="entry name" value="MOLYBDATE-BINDING PROTEIN MOLA"/>
    <property type="match status" value="1"/>
</dbReference>
<evidence type="ECO:0000259" key="2">
    <source>
        <dbReference type="PROSITE" id="PS50983"/>
    </source>
</evidence>
<dbReference type="Pfam" id="PF01497">
    <property type="entry name" value="Peripla_BP_2"/>
    <property type="match status" value="1"/>
</dbReference>
<keyword evidence="4" id="KW-1185">Reference proteome</keyword>
<dbReference type="Proteomes" id="UP000188273">
    <property type="component" value="Chromosome"/>
</dbReference>
<reference evidence="4" key="1">
    <citation type="submission" date="2017-02" db="EMBL/GenBank/DDBJ databases">
        <title>Comparative genomics and description of representatives of a novel lineage of planctomycetes thriving in anoxic sediments.</title>
        <authorList>
            <person name="Spring S."/>
            <person name="Bunk B."/>
            <person name="Sproer C."/>
            <person name="Klenk H.-P."/>
        </authorList>
    </citation>
    <scope>NUCLEOTIDE SEQUENCE [LARGE SCALE GENOMIC DNA]</scope>
    <source>
        <strain evidence="4">L21-RPul-D3</strain>
    </source>
</reference>
<feature type="domain" description="Fe/B12 periplasmic-binding" evidence="2">
    <location>
        <begin position="40"/>
        <end position="300"/>
    </location>
</feature>
<organism evidence="3 4">
    <name type="scientific">Sedimentisphaera cyanobacteriorum</name>
    <dbReference type="NCBI Taxonomy" id="1940790"/>
    <lineage>
        <taxon>Bacteria</taxon>
        <taxon>Pseudomonadati</taxon>
        <taxon>Planctomycetota</taxon>
        <taxon>Phycisphaerae</taxon>
        <taxon>Sedimentisphaerales</taxon>
        <taxon>Sedimentisphaeraceae</taxon>
        <taxon>Sedimentisphaera</taxon>
    </lineage>
</organism>
<dbReference type="Gene3D" id="3.40.50.1980">
    <property type="entry name" value="Nitrogenase molybdenum iron protein domain"/>
    <property type="match status" value="2"/>
</dbReference>
<dbReference type="PANTHER" id="PTHR30535">
    <property type="entry name" value="VITAMIN B12-BINDING PROTEIN"/>
    <property type="match status" value="1"/>
</dbReference>
<dbReference type="RefSeq" id="WP_077540591.1">
    <property type="nucleotide sequence ID" value="NZ_CP019633.1"/>
</dbReference>
<dbReference type="OrthoDB" id="9787772at2"/>
<dbReference type="InterPro" id="IPR002491">
    <property type="entry name" value="ABC_transptr_periplasmic_BD"/>
</dbReference>
<evidence type="ECO:0000313" key="4">
    <source>
        <dbReference type="Proteomes" id="UP000188273"/>
    </source>
</evidence>
<sequence length="300" mass="33210">MKKHSIFLLVALCLGVCFVGVFITKHNQPSAEQNNFVPSRIISINPAATEIIFELGCDKKLIAISDFCNYPPETENIDKVGGVINPNFERISVLNPDFIIIQGKCEDITDFCNHKNIEYININLRNISEIYQGISELGSKLGCPAAAEKLCDKINNELETIKIKLSSTEKKKVFFSLYRTPGTLASITSVGPDTFLGELIEIAGGENIFSDIGQDYPVISKETIMKRQPDIIIEPYSHSAGENCDPNDALKDWSKLGKLDAVINKKLYVIDGDLVLKPGPRVGQAALKLARLIHPELFDE</sequence>
<dbReference type="PROSITE" id="PS50983">
    <property type="entry name" value="FE_B12_PBP"/>
    <property type="match status" value="1"/>
</dbReference>
<dbReference type="EMBL" id="CP019633">
    <property type="protein sequence ID" value="AQQ09878.1"/>
    <property type="molecule type" value="Genomic_DNA"/>
</dbReference>
<dbReference type="GO" id="GO:0071281">
    <property type="term" value="P:cellular response to iron ion"/>
    <property type="evidence" value="ECO:0007669"/>
    <property type="project" value="TreeGrafter"/>
</dbReference>
<name>A0A1Q2HQZ5_9BACT</name>
<dbReference type="AlphaFoldDB" id="A0A1Q2HQZ5"/>
<keyword evidence="1" id="KW-0732">Signal</keyword>
<dbReference type="KEGG" id="pbu:L21SP3_01698"/>
<gene>
    <name evidence="3" type="primary">btuF_2</name>
    <name evidence="3" type="ORF">L21SP3_01698</name>
</gene>
<proteinExistence type="predicted"/>
<dbReference type="NCBIfam" id="NF038402">
    <property type="entry name" value="TroA_like"/>
    <property type="match status" value="1"/>
</dbReference>
<accession>A0A1Q2HQZ5</accession>
<dbReference type="STRING" id="1940790.L21SP3_01698"/>
<evidence type="ECO:0000256" key="1">
    <source>
        <dbReference type="ARBA" id="ARBA00022729"/>
    </source>
</evidence>
<dbReference type="SUPFAM" id="SSF53807">
    <property type="entry name" value="Helical backbone' metal receptor"/>
    <property type="match status" value="1"/>
</dbReference>
<protein>
    <submittedName>
        <fullName evidence="3">Vitamin B12-binding protein</fullName>
    </submittedName>
</protein>